<dbReference type="OrthoDB" id="38261at2157"/>
<gene>
    <name evidence="2" type="ORF">Asulf_01741</name>
</gene>
<dbReference type="AlphaFoldDB" id="N0BHB9"/>
<dbReference type="Pfam" id="PF04432">
    <property type="entry name" value="FrhB_FdhB_C"/>
    <property type="match status" value="1"/>
</dbReference>
<sequence>MVSSLEWEVSVPEKVFEGTYWINLKKRVIERGLCSHCSTCAAICPVEGIISGDQEIDFPDWEERCVDCSACVRVCPRWNYEPKCDIGEYIELTAARSKRFKGQDGAMATEFMASALEMGLIDRTLFVGRDEEWRTKVYHIRSVDQLKDTKLTGTKYSFASVLPELKKAVMKSKKGVGVVGTPCMVSGIRKLQSEINLFREKVKLICGLFCTENFYHHQLHAYLIEKGVDFSKLIKTDITKGKFIATMTDSVVSFPVKELNEIVPHGCEVCIDFTAVESDFSVGSVGSDAGFSTVVVRTETAKSVLEFIKENDYADFGKVIMDIITKLSNLKKKRKKNIPEEFRNACME</sequence>
<proteinExistence type="predicted"/>
<dbReference type="GeneID" id="15393376"/>
<dbReference type="HOGENOM" id="CLU_037958_0_0_2"/>
<dbReference type="PROSITE" id="PS00198">
    <property type="entry name" value="4FE4S_FER_1"/>
    <property type="match status" value="1"/>
</dbReference>
<dbReference type="PROSITE" id="PS51379">
    <property type="entry name" value="4FE4S_FER_2"/>
    <property type="match status" value="2"/>
</dbReference>
<feature type="domain" description="4Fe-4S ferredoxin-type" evidence="1">
    <location>
        <begin position="57"/>
        <end position="85"/>
    </location>
</feature>
<dbReference type="InterPro" id="IPR017900">
    <property type="entry name" value="4Fe4S_Fe_S_CS"/>
</dbReference>
<evidence type="ECO:0000259" key="1">
    <source>
        <dbReference type="PROSITE" id="PS51379"/>
    </source>
</evidence>
<dbReference type="eggNOG" id="arCOG02650">
    <property type="taxonomic scope" value="Archaea"/>
</dbReference>
<dbReference type="EMBL" id="CP005290">
    <property type="protein sequence ID" value="AGK61712.1"/>
    <property type="molecule type" value="Genomic_DNA"/>
</dbReference>
<protein>
    <submittedName>
        <fullName evidence="2">Coenzyme F420-reducing hydrogenase, beta subunit</fullName>
    </submittedName>
</protein>
<dbReference type="InterPro" id="IPR007516">
    <property type="entry name" value="Co_F420_Hydgase/DH_bsu_N"/>
</dbReference>
<organism evidence="2 3">
    <name type="scientific">Archaeoglobus sulfaticallidus PM70-1</name>
    <dbReference type="NCBI Taxonomy" id="387631"/>
    <lineage>
        <taxon>Archaea</taxon>
        <taxon>Methanobacteriati</taxon>
        <taxon>Methanobacteriota</taxon>
        <taxon>Archaeoglobi</taxon>
        <taxon>Archaeoglobales</taxon>
        <taxon>Archaeoglobaceae</taxon>
        <taxon>Archaeoglobus</taxon>
    </lineage>
</organism>
<evidence type="ECO:0000313" key="3">
    <source>
        <dbReference type="Proteomes" id="UP000013307"/>
    </source>
</evidence>
<dbReference type="Pfam" id="PF04422">
    <property type="entry name" value="FrhB_FdhB_N"/>
    <property type="match status" value="1"/>
</dbReference>
<dbReference type="PANTHER" id="PTHR31332:SF0">
    <property type="entry name" value="7-HYDROXYMETHYL CHLOROPHYLL A REDUCTASE, CHLOROPLASTIC"/>
    <property type="match status" value="1"/>
</dbReference>
<evidence type="ECO:0000313" key="2">
    <source>
        <dbReference type="EMBL" id="AGK61712.1"/>
    </source>
</evidence>
<dbReference type="STRING" id="387631.Asulf_01741"/>
<dbReference type="SUPFAM" id="SSF54862">
    <property type="entry name" value="4Fe-4S ferredoxins"/>
    <property type="match status" value="1"/>
</dbReference>
<dbReference type="GO" id="GO:0052592">
    <property type="term" value="F:oxidoreductase activity, acting on CH or CH2 groups, with an iron-sulfur protein as acceptor"/>
    <property type="evidence" value="ECO:0007669"/>
    <property type="project" value="TreeGrafter"/>
</dbReference>
<dbReference type="RefSeq" id="WP_015591310.1">
    <property type="nucleotide sequence ID" value="NC_021169.1"/>
</dbReference>
<reference evidence="2 3" key="1">
    <citation type="journal article" date="2013" name="Genome Announc.">
        <title>Complete Genome Sequence of the Thermophilic and Facultatively Chemolithoautotrophic Sulfate Reducer Archaeoglobus sulfaticallidus Strain PM70-1T.</title>
        <authorList>
            <person name="Stokke R."/>
            <person name="Hocking W.P."/>
            <person name="Steinsbu B.O."/>
            <person name="Steen I.H."/>
        </authorList>
    </citation>
    <scope>NUCLEOTIDE SEQUENCE [LARGE SCALE GENOMIC DNA]</scope>
    <source>
        <strain evidence="2">PM70-1</strain>
    </source>
</reference>
<dbReference type="InterPro" id="IPR045220">
    <property type="entry name" value="FRHB/FDHB/HCAR-like"/>
</dbReference>
<feature type="domain" description="4Fe-4S ferredoxin-type" evidence="1">
    <location>
        <begin position="25"/>
        <end position="55"/>
    </location>
</feature>
<dbReference type="InterPro" id="IPR017896">
    <property type="entry name" value="4Fe4S_Fe-S-bd"/>
</dbReference>
<accession>N0BHB9</accession>
<dbReference type="PANTHER" id="PTHR31332">
    <property type="entry name" value="7-HYDROXYMETHYL CHLOROPHYLL A REDUCTASE, CHLOROPLASTIC"/>
    <property type="match status" value="1"/>
</dbReference>
<name>N0BHB9_9EURY</name>
<keyword evidence="3" id="KW-1185">Reference proteome</keyword>
<dbReference type="InterPro" id="IPR007525">
    <property type="entry name" value="FrhB_FdhB_C"/>
</dbReference>
<dbReference type="Gene3D" id="3.10.450.750">
    <property type="match status" value="1"/>
</dbReference>
<dbReference type="Gene3D" id="3.30.70.20">
    <property type="match status" value="1"/>
</dbReference>
<dbReference type="Proteomes" id="UP000013307">
    <property type="component" value="Chromosome"/>
</dbReference>
<dbReference type="Pfam" id="PF13187">
    <property type="entry name" value="Fer4_9"/>
    <property type="match status" value="1"/>
</dbReference>
<dbReference type="KEGG" id="ast:Asulf_01741"/>